<name>A0A5C1K900_9CAUD</name>
<sequence length="184" mass="21040">MAGYLFVRRNEAVIVQASNNELKVHPFEKPWKAFYNGNYFNVRAIVQRKDLDKKIDVLGKYLEQLTEHVPQGDKQSEAVLKNIMDLQNDHGKIYILTDRGILTYAQNGKDHYANGQAVMGWSFRENACITSNATEAAVMVRSVSSCPFDKDLIDWIKSMDTLNLFGETGVYIDDLYPRARNKVE</sequence>
<dbReference type="EMBL" id="MN103543">
    <property type="protein sequence ID" value="QEM41981.1"/>
    <property type="molecule type" value="Genomic_DNA"/>
</dbReference>
<evidence type="ECO:0000313" key="2">
    <source>
        <dbReference type="Proteomes" id="UP000322144"/>
    </source>
</evidence>
<accession>A0A5C1K900</accession>
<dbReference type="KEGG" id="vg:77937002"/>
<dbReference type="GeneID" id="77937002"/>
<proteinExistence type="predicted"/>
<protein>
    <submittedName>
        <fullName evidence="1">Uncharacterized protein</fullName>
    </submittedName>
</protein>
<organism evidence="1 2">
    <name type="scientific">Pseudomonas phage vB_PaeM_PS119XW</name>
    <dbReference type="NCBI Taxonomy" id="2601632"/>
    <lineage>
        <taxon>Viruses</taxon>
        <taxon>Duplodnaviria</taxon>
        <taxon>Heunggongvirae</taxon>
        <taxon>Uroviricota</taxon>
        <taxon>Caudoviricetes</taxon>
        <taxon>Chimalliviridae</taxon>
        <taxon>Pawinskivirus</taxon>
        <taxon>Pawinskivirus PS119XW</taxon>
    </lineage>
</organism>
<dbReference type="RefSeq" id="YP_010660992.1">
    <property type="nucleotide sequence ID" value="NC_070882.1"/>
</dbReference>
<keyword evidence="2" id="KW-1185">Reference proteome</keyword>
<dbReference type="Proteomes" id="UP000322144">
    <property type="component" value="Segment"/>
</dbReference>
<evidence type="ECO:0000313" key="1">
    <source>
        <dbReference type="EMBL" id="QEM41981.1"/>
    </source>
</evidence>
<reference evidence="1 2" key="1">
    <citation type="submission" date="2019-06" db="EMBL/GenBank/DDBJ databases">
        <title>A distant relative of Phikzvirus genus phages from a therapeutic phage collection.</title>
        <authorList>
            <person name="Hejnowicz M.S."/>
            <person name="Dabrowski K."/>
            <person name="Gawor J."/>
            <person name="Weber-Dabrowska B."/>
            <person name="Gromadka R."/>
            <person name="Lobocka M.B."/>
        </authorList>
    </citation>
    <scope>NUCLEOTIDE SEQUENCE [LARGE SCALE GENOMIC DNA]</scope>
</reference>